<dbReference type="GO" id="GO:0008757">
    <property type="term" value="F:S-adenosylmethionine-dependent methyltransferase activity"/>
    <property type="evidence" value="ECO:0007669"/>
    <property type="project" value="InterPro"/>
</dbReference>
<feature type="domain" description="Methyltransferase type 11" evidence="1">
    <location>
        <begin position="57"/>
        <end position="160"/>
    </location>
</feature>
<sequence length="316" mass="34430">MSAYSTSEVSVKEQTFSKYDQSQSTAYAQIRRDYHPEVYAEILKQHETSGGKLDVLLDVGCGPGNVTRSLAPHFTQAIGLDPGEQMLATARSLTAAAHENGNSNITFSLSSAEALGSNLSPPIADVSVDLITAGNAAHWFDMAGFWASVARVLKPGGTVALWTSGQIRAHPSMPAAAEIQATMDEMRFGELLPYTAEGSRLTSEGYKNLPLPWTLEDPVQGFNQAGSKHVEWEPERSFYTGQGPISLEAYEKMMGTASAVTRWRAAHPDDIGTERDIVRRRRREMERILHAAGVEKGKEQLLGTVHGAIVIVKKDM</sequence>
<accession>A0AAQ3R9X7</accession>
<organism evidence="2 3">
    <name type="scientific">Acrodontium crateriforme</name>
    <dbReference type="NCBI Taxonomy" id="150365"/>
    <lineage>
        <taxon>Eukaryota</taxon>
        <taxon>Fungi</taxon>
        <taxon>Dikarya</taxon>
        <taxon>Ascomycota</taxon>
        <taxon>Pezizomycotina</taxon>
        <taxon>Dothideomycetes</taxon>
        <taxon>Dothideomycetidae</taxon>
        <taxon>Mycosphaerellales</taxon>
        <taxon>Teratosphaeriaceae</taxon>
        <taxon>Acrodontium</taxon>
    </lineage>
</organism>
<dbReference type="InterPro" id="IPR013216">
    <property type="entry name" value="Methyltransf_11"/>
</dbReference>
<dbReference type="Gene3D" id="3.40.50.150">
    <property type="entry name" value="Vaccinia Virus protein VP39"/>
    <property type="match status" value="1"/>
</dbReference>
<dbReference type="Proteomes" id="UP001303373">
    <property type="component" value="Chromosome 4"/>
</dbReference>
<dbReference type="SUPFAM" id="SSF53335">
    <property type="entry name" value="S-adenosyl-L-methionine-dependent methyltransferases"/>
    <property type="match status" value="1"/>
</dbReference>
<dbReference type="InterPro" id="IPR029063">
    <property type="entry name" value="SAM-dependent_MTases_sf"/>
</dbReference>
<dbReference type="PANTHER" id="PTHR44942:SF10">
    <property type="entry name" value="METHYLTRANSFERASE TYPE 11 DOMAIN-CONTAINING PROTEIN"/>
    <property type="match status" value="1"/>
</dbReference>
<dbReference type="Pfam" id="PF08241">
    <property type="entry name" value="Methyltransf_11"/>
    <property type="match status" value="1"/>
</dbReference>
<gene>
    <name evidence="2" type="ORF">R9X50_00349000</name>
</gene>
<proteinExistence type="predicted"/>
<dbReference type="AlphaFoldDB" id="A0AAQ3R9X7"/>
<protein>
    <recommendedName>
        <fullName evidence="1">Methyltransferase type 11 domain-containing protein</fullName>
    </recommendedName>
</protein>
<dbReference type="CDD" id="cd02440">
    <property type="entry name" value="AdoMet_MTases"/>
    <property type="match status" value="1"/>
</dbReference>
<keyword evidence="3" id="KW-1185">Reference proteome</keyword>
<evidence type="ECO:0000313" key="2">
    <source>
        <dbReference type="EMBL" id="WPH00660.1"/>
    </source>
</evidence>
<dbReference type="EMBL" id="CP138583">
    <property type="protein sequence ID" value="WPH00660.1"/>
    <property type="molecule type" value="Genomic_DNA"/>
</dbReference>
<dbReference type="InterPro" id="IPR051052">
    <property type="entry name" value="Diverse_substrate_MTase"/>
</dbReference>
<name>A0AAQ3R9X7_9PEZI</name>
<reference evidence="2 3" key="1">
    <citation type="submission" date="2023-11" db="EMBL/GenBank/DDBJ databases">
        <title>An acidophilic fungus is an integral part of prey digestion in a carnivorous sundew plant.</title>
        <authorList>
            <person name="Tsai I.J."/>
        </authorList>
    </citation>
    <scope>NUCLEOTIDE SEQUENCE [LARGE SCALE GENOMIC DNA]</scope>
    <source>
        <strain evidence="2">169a</strain>
    </source>
</reference>
<evidence type="ECO:0000313" key="3">
    <source>
        <dbReference type="Proteomes" id="UP001303373"/>
    </source>
</evidence>
<evidence type="ECO:0000259" key="1">
    <source>
        <dbReference type="Pfam" id="PF08241"/>
    </source>
</evidence>
<dbReference type="PANTHER" id="PTHR44942">
    <property type="entry name" value="METHYLTRANSF_11 DOMAIN-CONTAINING PROTEIN"/>
    <property type="match status" value="1"/>
</dbReference>